<feature type="domain" description="YgjP-like metallopeptidase" evidence="1">
    <location>
        <begin position="18"/>
        <end position="230"/>
    </location>
</feature>
<evidence type="ECO:0000259" key="1">
    <source>
        <dbReference type="Pfam" id="PF01863"/>
    </source>
</evidence>
<evidence type="ECO:0000313" key="2">
    <source>
        <dbReference type="EMBL" id="QCW82129.1"/>
    </source>
</evidence>
<dbReference type="OrthoDB" id="9811177at2"/>
<dbReference type="CDD" id="cd07344">
    <property type="entry name" value="M48_yhfN_like"/>
    <property type="match status" value="1"/>
</dbReference>
<gene>
    <name evidence="2" type="ORF">EQU24_07645</name>
</gene>
<reference evidence="3" key="1">
    <citation type="journal article" date="2019" name="J. Bacteriol.">
        <title>A Mutagenic Screen Identifies a TonB-Dependent Receptor Required for the Lanthanide Metal Switch in the Type I Methanotroph 'Methylotuvimicrobium buryatense' 5GB1C.</title>
        <authorList>
            <person name="Groom J.D."/>
            <person name="Ford S.M."/>
            <person name="Pesesky M.W."/>
            <person name="Lidstrom M.E."/>
        </authorList>
    </citation>
    <scope>NUCLEOTIDE SEQUENCE [LARGE SCALE GENOMIC DNA]</scope>
    <source>
        <strain evidence="3">5GB1C</strain>
    </source>
</reference>
<dbReference type="STRING" id="675511.GCA_000341735_01496"/>
<organism evidence="2 3">
    <name type="scientific">Methylotuvimicrobium buryatense</name>
    <name type="common">Methylomicrobium buryatense</name>
    <dbReference type="NCBI Taxonomy" id="95641"/>
    <lineage>
        <taxon>Bacteria</taxon>
        <taxon>Pseudomonadati</taxon>
        <taxon>Pseudomonadota</taxon>
        <taxon>Gammaproteobacteria</taxon>
        <taxon>Methylococcales</taxon>
        <taxon>Methylococcaceae</taxon>
        <taxon>Methylotuvimicrobium</taxon>
    </lineage>
</organism>
<dbReference type="AlphaFoldDB" id="A0A4P9ULI4"/>
<dbReference type="InterPro" id="IPR002725">
    <property type="entry name" value="YgjP-like_metallopeptidase"/>
</dbReference>
<dbReference type="PANTHER" id="PTHR30399">
    <property type="entry name" value="UNCHARACTERIZED PROTEIN YGJP"/>
    <property type="match status" value="1"/>
</dbReference>
<sequence length="239" mass="28102">MSNLPFTYQIRRSSRATKARITVAPGKVQVVAPAGISERTLHRFVEQKQQWVVQALNRLEARVQQVESLAPEFYIDGAEIPYQGERYRLNVMPTRLKRIKIEFSDRFIAHVPEVMPLGDHSEAIRDTLIRWMKIDAKLKTEHYVEKHAHKHLLSPRSISIRSQKSRWGSCGIHNDIHLNWLLILAPPDVFEYVVVHELCHIKVRNHSSRFWQLVADHLPDYRQRRHWLKEQGSRLMMGL</sequence>
<dbReference type="InterPro" id="IPR053136">
    <property type="entry name" value="UTP_pyrophosphatase-like"/>
</dbReference>
<keyword evidence="3" id="KW-1185">Reference proteome</keyword>
<dbReference type="Gene3D" id="3.30.2010.10">
    <property type="entry name" value="Metalloproteases ('zincins'), catalytic domain"/>
    <property type="match status" value="1"/>
</dbReference>
<dbReference type="EMBL" id="CP035467">
    <property type="protein sequence ID" value="QCW82129.1"/>
    <property type="molecule type" value="Genomic_DNA"/>
</dbReference>
<evidence type="ECO:0000313" key="3">
    <source>
        <dbReference type="Proteomes" id="UP000305881"/>
    </source>
</evidence>
<name>A0A4P9ULI4_METBY</name>
<dbReference type="Pfam" id="PF01863">
    <property type="entry name" value="YgjP-like"/>
    <property type="match status" value="1"/>
</dbReference>
<dbReference type="PANTHER" id="PTHR30399:SF1">
    <property type="entry name" value="UTP PYROPHOSPHATASE"/>
    <property type="match status" value="1"/>
</dbReference>
<proteinExistence type="predicted"/>
<accession>A0A4P9ULI4</accession>
<dbReference type="Proteomes" id="UP000305881">
    <property type="component" value="Chromosome"/>
</dbReference>
<dbReference type="KEGG" id="mbur:EQU24_07645"/>
<protein>
    <submittedName>
        <fullName evidence="2">M48 family peptidase</fullName>
    </submittedName>
</protein>